<protein>
    <submittedName>
        <fullName evidence="9">Tellurite resistance protein TehA</fullName>
    </submittedName>
</protein>
<feature type="transmembrane region" description="Helical" evidence="8">
    <location>
        <begin position="181"/>
        <end position="208"/>
    </location>
</feature>
<reference evidence="9 10" key="1">
    <citation type="submission" date="2016-10" db="EMBL/GenBank/DDBJ databases">
        <authorList>
            <person name="de Groot N.N."/>
        </authorList>
    </citation>
    <scope>NUCLEOTIDE SEQUENCE [LARGE SCALE GENOMIC DNA]</scope>
    <source>
        <strain evidence="9 10">CGMCC 1.9167</strain>
    </source>
</reference>
<dbReference type="CDD" id="cd09319">
    <property type="entry name" value="TDT_like_1"/>
    <property type="match status" value="1"/>
</dbReference>
<dbReference type="InterPro" id="IPR051629">
    <property type="entry name" value="Sulfite_efflux_TDT"/>
</dbReference>
<evidence type="ECO:0000256" key="5">
    <source>
        <dbReference type="ARBA" id="ARBA00022692"/>
    </source>
</evidence>
<dbReference type="AlphaFoldDB" id="A0A1I6HPP4"/>
<dbReference type="Proteomes" id="UP000198644">
    <property type="component" value="Unassembled WGS sequence"/>
</dbReference>
<evidence type="ECO:0000256" key="8">
    <source>
        <dbReference type="SAM" id="Phobius"/>
    </source>
</evidence>
<dbReference type="Gene3D" id="1.50.10.150">
    <property type="entry name" value="Voltage-dependent anion channel"/>
    <property type="match status" value="1"/>
</dbReference>
<feature type="transmembrane region" description="Helical" evidence="8">
    <location>
        <begin position="90"/>
        <end position="109"/>
    </location>
</feature>
<keyword evidence="6 8" id="KW-1133">Transmembrane helix</keyword>
<dbReference type="RefSeq" id="WP_206675681.1">
    <property type="nucleotide sequence ID" value="NZ_FOYW01000001.1"/>
</dbReference>
<feature type="transmembrane region" description="Helical" evidence="8">
    <location>
        <begin position="149"/>
        <end position="175"/>
    </location>
</feature>
<dbReference type="GO" id="GO:0000319">
    <property type="term" value="F:sulfite transmembrane transporter activity"/>
    <property type="evidence" value="ECO:0007669"/>
    <property type="project" value="TreeGrafter"/>
</dbReference>
<dbReference type="STRING" id="650891.SAMN05216203_1408"/>
<name>A0A1I6HPP4_9GAMM</name>
<evidence type="ECO:0000313" key="10">
    <source>
        <dbReference type="Proteomes" id="UP000198644"/>
    </source>
</evidence>
<dbReference type="PANTHER" id="PTHR31686:SF1">
    <property type="entry name" value="SULFITE EFFLUX PUMP SSU1"/>
    <property type="match status" value="1"/>
</dbReference>
<feature type="transmembrane region" description="Helical" evidence="8">
    <location>
        <begin position="317"/>
        <end position="343"/>
    </location>
</feature>
<keyword evidence="4" id="KW-1003">Cell membrane</keyword>
<accession>A0A1I6HPP4</accession>
<gene>
    <name evidence="9" type="ORF">SAMN05216203_1408</name>
</gene>
<keyword evidence="5 8" id="KW-0812">Transmembrane</keyword>
<feature type="transmembrane region" description="Helical" evidence="8">
    <location>
        <begin position="293"/>
        <end position="311"/>
    </location>
</feature>
<dbReference type="Pfam" id="PF03595">
    <property type="entry name" value="SLAC1"/>
    <property type="match status" value="1"/>
</dbReference>
<feature type="transmembrane region" description="Helical" evidence="8">
    <location>
        <begin position="45"/>
        <end position="69"/>
    </location>
</feature>
<dbReference type="InterPro" id="IPR038665">
    <property type="entry name" value="Voltage-dep_anion_channel_sf"/>
</dbReference>
<sequence>MSNLKALPGQLVALLATAAKGLFPGYFAVVMATGATSIASSLLGYRYIALFLLIANCLAYLLLCVLTLVRVIRFPRSIVNDMVDHARGPGFFTLVAGTCILGSQFQVLLDWSGVAIAFWWAGLALWSIIMYLFFIAVTTRREKPALDAGINGAWLLASVSTQSLAVLTALVPWSGPEDLRLFLGLCMFMIGCMLYLAIITLIFYRLTFLRLSAETLSPPYWINMGAVAIATLAGSTLIIRGEQGNLLADFLPFLRGFTLFFWSVASWWIPLLIGLTLWRHLIQRHRLSYDPQLWSVVFPLAMYTTGTTRLVEALDLNFLLVIPGVTIWLAWGTWIITSAGMWYHFSDLTRRRMDF</sequence>
<feature type="transmembrane region" description="Helical" evidence="8">
    <location>
        <begin position="115"/>
        <end position="137"/>
    </location>
</feature>
<evidence type="ECO:0000256" key="2">
    <source>
        <dbReference type="ARBA" id="ARBA00008566"/>
    </source>
</evidence>
<comment type="subcellular location">
    <subcellularLocation>
        <location evidence="1">Cell membrane</location>
        <topology evidence="1">Multi-pass membrane protein</topology>
    </subcellularLocation>
</comment>
<evidence type="ECO:0000256" key="4">
    <source>
        <dbReference type="ARBA" id="ARBA00022475"/>
    </source>
</evidence>
<keyword evidence="10" id="KW-1185">Reference proteome</keyword>
<keyword evidence="7 8" id="KW-0472">Membrane</keyword>
<proteinExistence type="inferred from homology"/>
<keyword evidence="3" id="KW-0813">Transport</keyword>
<dbReference type="InterPro" id="IPR004695">
    <property type="entry name" value="SLAC1/Mae1/Ssu1/TehA"/>
</dbReference>
<organism evidence="9 10">
    <name type="scientific">Marinobacter daqiaonensis</name>
    <dbReference type="NCBI Taxonomy" id="650891"/>
    <lineage>
        <taxon>Bacteria</taxon>
        <taxon>Pseudomonadati</taxon>
        <taxon>Pseudomonadota</taxon>
        <taxon>Gammaproteobacteria</taxon>
        <taxon>Pseudomonadales</taxon>
        <taxon>Marinobacteraceae</taxon>
        <taxon>Marinobacter</taxon>
    </lineage>
</organism>
<evidence type="ECO:0000256" key="6">
    <source>
        <dbReference type="ARBA" id="ARBA00022989"/>
    </source>
</evidence>
<dbReference type="GO" id="GO:0005886">
    <property type="term" value="C:plasma membrane"/>
    <property type="evidence" value="ECO:0007669"/>
    <property type="project" value="UniProtKB-SubCell"/>
</dbReference>
<evidence type="ECO:0000313" key="9">
    <source>
        <dbReference type="EMBL" id="SFR56461.1"/>
    </source>
</evidence>
<feature type="transmembrane region" description="Helical" evidence="8">
    <location>
        <begin position="259"/>
        <end position="281"/>
    </location>
</feature>
<dbReference type="EMBL" id="FOYW01000001">
    <property type="protein sequence ID" value="SFR56461.1"/>
    <property type="molecule type" value="Genomic_DNA"/>
</dbReference>
<comment type="similarity">
    <text evidence="2">Belongs to the tellurite-resistance/dicarboxylate transporter (TDT) family.</text>
</comment>
<dbReference type="PANTHER" id="PTHR31686">
    <property type="match status" value="1"/>
</dbReference>
<evidence type="ECO:0000256" key="1">
    <source>
        <dbReference type="ARBA" id="ARBA00004651"/>
    </source>
</evidence>
<feature type="transmembrane region" description="Helical" evidence="8">
    <location>
        <begin position="220"/>
        <end position="239"/>
    </location>
</feature>
<evidence type="ECO:0000256" key="7">
    <source>
        <dbReference type="ARBA" id="ARBA00023136"/>
    </source>
</evidence>
<evidence type="ECO:0000256" key="3">
    <source>
        <dbReference type="ARBA" id="ARBA00022448"/>
    </source>
</evidence>